<dbReference type="NCBIfam" id="TIGR00128">
    <property type="entry name" value="fabD"/>
    <property type="match status" value="1"/>
</dbReference>
<dbReference type="InterPro" id="IPR014043">
    <property type="entry name" value="Acyl_transferase_dom"/>
</dbReference>
<dbReference type="AlphaFoldDB" id="A0A1Y1IFH3"/>
<dbReference type="Gene3D" id="3.30.70.250">
    <property type="entry name" value="Malonyl-CoA ACP transacylase, ACP-binding"/>
    <property type="match status" value="1"/>
</dbReference>
<sequence length="411" mass="43350">MAVTHTVAKLNFQLSSPLLHAVRPCQRVKSAVLPVTSFPRRLTKAGPVRQCSQEAKSAQVLRSEVWGAKLPKPVGHARKNARSCSMSVSTETAVSDELFADYKVSTAFLFPGQGAQAVGMGAEAKDVPEAAALFEKAKEILGYDLLEICLNGPSEKLNSTVVSQPAIYVASLAAVEKLRTTEEGRAAIEAADVAAGLSLGEYTALAFAGAISFEDGLRIVKTRGEAMQAASDAAPSGMASIIGLDSSKVAELCEAASAAVGEGEGVRIANYLCPGNYAVSGGIKGIEEVEKRAKPEFKARMAVRLAVAGAFHTDFMGPAVPKLEEVLAKTEIKKPRIPVVSNVDAKPHSDPETIKKILAKQVTSPVQWETTLNTLLEKGLENTYELGPGKVIAGIMKRISKTAAPVQNVSV</sequence>
<dbReference type="EMBL" id="DF237493">
    <property type="protein sequence ID" value="GAQ89624.1"/>
    <property type="molecule type" value="Genomic_DNA"/>
</dbReference>
<dbReference type="Gene3D" id="3.40.366.10">
    <property type="entry name" value="Malonyl-Coenzyme A Acyl Carrier Protein, domain 2"/>
    <property type="match status" value="1"/>
</dbReference>
<dbReference type="InterPro" id="IPR004410">
    <property type="entry name" value="Malonyl_CoA-ACP_transAc_FabD"/>
</dbReference>
<name>A0A1Y1IFH3_KLENI</name>
<dbReference type="SMART" id="SM00827">
    <property type="entry name" value="PKS_AT"/>
    <property type="match status" value="1"/>
</dbReference>
<dbReference type="Pfam" id="PF00698">
    <property type="entry name" value="Acyl_transf_1"/>
    <property type="match status" value="1"/>
</dbReference>
<reference evidence="2 3" key="1">
    <citation type="journal article" date="2014" name="Nat. Commun.">
        <title>Klebsormidium flaccidum genome reveals primary factors for plant terrestrial adaptation.</title>
        <authorList>
            <person name="Hori K."/>
            <person name="Maruyama F."/>
            <person name="Fujisawa T."/>
            <person name="Togashi T."/>
            <person name="Yamamoto N."/>
            <person name="Seo M."/>
            <person name="Sato S."/>
            <person name="Yamada T."/>
            <person name="Mori H."/>
            <person name="Tajima N."/>
            <person name="Moriyama T."/>
            <person name="Ikeuchi M."/>
            <person name="Watanabe M."/>
            <person name="Wada H."/>
            <person name="Kobayashi K."/>
            <person name="Saito M."/>
            <person name="Masuda T."/>
            <person name="Sasaki-Sekimoto Y."/>
            <person name="Mashiguchi K."/>
            <person name="Awai K."/>
            <person name="Shimojima M."/>
            <person name="Masuda S."/>
            <person name="Iwai M."/>
            <person name="Nobusawa T."/>
            <person name="Narise T."/>
            <person name="Kondo S."/>
            <person name="Saito H."/>
            <person name="Sato R."/>
            <person name="Murakawa M."/>
            <person name="Ihara Y."/>
            <person name="Oshima-Yamada Y."/>
            <person name="Ohtaka K."/>
            <person name="Satoh M."/>
            <person name="Sonobe K."/>
            <person name="Ishii M."/>
            <person name="Ohtani R."/>
            <person name="Kanamori-Sato M."/>
            <person name="Honoki R."/>
            <person name="Miyazaki D."/>
            <person name="Mochizuki H."/>
            <person name="Umetsu J."/>
            <person name="Higashi K."/>
            <person name="Shibata D."/>
            <person name="Kamiya Y."/>
            <person name="Sato N."/>
            <person name="Nakamura Y."/>
            <person name="Tabata S."/>
            <person name="Ida S."/>
            <person name="Kurokawa K."/>
            <person name="Ohta H."/>
        </authorList>
    </citation>
    <scope>NUCLEOTIDE SEQUENCE [LARGE SCALE GENOMIC DNA]</scope>
    <source>
        <strain evidence="2 3">NIES-2285</strain>
    </source>
</reference>
<dbReference type="Proteomes" id="UP000054558">
    <property type="component" value="Unassembled WGS sequence"/>
</dbReference>
<keyword evidence="3" id="KW-1185">Reference proteome</keyword>
<dbReference type="PANTHER" id="PTHR47170">
    <property type="entry name" value="MALONYL-COA ACP TRANSACYLASE, ACP-BINDING"/>
    <property type="match status" value="1"/>
</dbReference>
<accession>A0A1Y1IFH3</accession>
<dbReference type="OrthoDB" id="541883at2759"/>
<dbReference type="PANTHER" id="PTHR47170:SF2">
    <property type="entry name" value="MALONYL-COA:ACP TRANSACYLASE (MAT) DOMAIN-CONTAINING PROTEIN"/>
    <property type="match status" value="1"/>
</dbReference>
<dbReference type="GO" id="GO:0004314">
    <property type="term" value="F:[acyl-carrier-protein] S-malonyltransferase activity"/>
    <property type="evidence" value="ECO:0007669"/>
    <property type="project" value="InterPro"/>
</dbReference>
<dbReference type="SUPFAM" id="SSF52151">
    <property type="entry name" value="FabD/lysophospholipase-like"/>
    <property type="match status" value="1"/>
</dbReference>
<dbReference type="InterPro" id="IPR016036">
    <property type="entry name" value="Malonyl_transacylase_ACP-bd"/>
</dbReference>
<dbReference type="InterPro" id="IPR001227">
    <property type="entry name" value="Ac_transferase_dom_sf"/>
</dbReference>
<evidence type="ECO:0000259" key="1">
    <source>
        <dbReference type="SMART" id="SM00827"/>
    </source>
</evidence>
<gene>
    <name evidence="2" type="ORF">KFL_005440020</name>
</gene>
<dbReference type="InterPro" id="IPR052760">
    <property type="entry name" value="Mitochondrial_malonyltrans"/>
</dbReference>
<dbReference type="SUPFAM" id="SSF55048">
    <property type="entry name" value="Probable ACP-binding domain of malonyl-CoA ACP transacylase"/>
    <property type="match status" value="1"/>
</dbReference>
<dbReference type="STRING" id="105231.A0A1Y1IFH3"/>
<evidence type="ECO:0000313" key="3">
    <source>
        <dbReference type="Proteomes" id="UP000054558"/>
    </source>
</evidence>
<organism evidence="2 3">
    <name type="scientific">Klebsormidium nitens</name>
    <name type="common">Green alga</name>
    <name type="synonym">Ulothrix nitens</name>
    <dbReference type="NCBI Taxonomy" id="105231"/>
    <lineage>
        <taxon>Eukaryota</taxon>
        <taxon>Viridiplantae</taxon>
        <taxon>Streptophyta</taxon>
        <taxon>Klebsormidiophyceae</taxon>
        <taxon>Klebsormidiales</taxon>
        <taxon>Klebsormidiaceae</taxon>
        <taxon>Klebsormidium</taxon>
    </lineage>
</organism>
<dbReference type="InterPro" id="IPR016035">
    <property type="entry name" value="Acyl_Trfase/lysoPLipase"/>
</dbReference>
<protein>
    <submittedName>
        <fullName evidence="2">Malonyl-CoA Acyl carrier protein transacylase</fullName>
    </submittedName>
</protein>
<feature type="domain" description="Malonyl-CoA:ACP transacylase (MAT)" evidence="1">
    <location>
        <begin position="109"/>
        <end position="409"/>
    </location>
</feature>
<evidence type="ECO:0000313" key="2">
    <source>
        <dbReference type="EMBL" id="GAQ89624.1"/>
    </source>
</evidence>
<proteinExistence type="predicted"/>
<dbReference type="FunFam" id="3.30.70.250:FF:000004">
    <property type="entry name" value="Malonyl CoA-acyl carrier transacylase"/>
    <property type="match status" value="1"/>
</dbReference>
<dbReference type="OMA" id="AANYNCP"/>